<dbReference type="SMART" id="SM00557">
    <property type="entry name" value="IG_FLMN"/>
    <property type="match status" value="3"/>
</dbReference>
<dbReference type="InterPro" id="IPR014756">
    <property type="entry name" value="Ig_E-set"/>
</dbReference>
<dbReference type="HOGENOM" id="CLU_851454_0_0_1"/>
<evidence type="ECO:0000256" key="4">
    <source>
        <dbReference type="SAM" id="Phobius"/>
    </source>
</evidence>
<dbReference type="EMBL" id="AMQN01008807">
    <property type="status" value="NOT_ANNOTATED_CDS"/>
    <property type="molecule type" value="Genomic_DNA"/>
</dbReference>
<reference evidence="5 7" key="2">
    <citation type="journal article" date="2013" name="Nature">
        <title>Insights into bilaterian evolution from three spiralian genomes.</title>
        <authorList>
            <person name="Simakov O."/>
            <person name="Marletaz F."/>
            <person name="Cho S.J."/>
            <person name="Edsinger-Gonzales E."/>
            <person name="Havlak P."/>
            <person name="Hellsten U."/>
            <person name="Kuo D.H."/>
            <person name="Larsson T."/>
            <person name="Lv J."/>
            <person name="Arendt D."/>
            <person name="Savage R."/>
            <person name="Osoegawa K."/>
            <person name="de Jong P."/>
            <person name="Grimwood J."/>
            <person name="Chapman J.A."/>
            <person name="Shapiro H."/>
            <person name="Aerts A."/>
            <person name="Otillar R.P."/>
            <person name="Terry A.Y."/>
            <person name="Boore J.L."/>
            <person name="Grigoriev I.V."/>
            <person name="Lindberg D.R."/>
            <person name="Seaver E.C."/>
            <person name="Weisblat D.A."/>
            <person name="Putnam N.H."/>
            <person name="Rokhsar D.S."/>
        </authorList>
    </citation>
    <scope>NUCLEOTIDE SEQUENCE</scope>
    <source>
        <strain evidence="5 7">I ESC-2004</strain>
    </source>
</reference>
<dbReference type="Gene3D" id="2.60.40.10">
    <property type="entry name" value="Immunoglobulins"/>
    <property type="match status" value="3"/>
</dbReference>
<organism evidence="5">
    <name type="scientific">Capitella teleta</name>
    <name type="common">Polychaete worm</name>
    <dbReference type="NCBI Taxonomy" id="283909"/>
    <lineage>
        <taxon>Eukaryota</taxon>
        <taxon>Metazoa</taxon>
        <taxon>Spiralia</taxon>
        <taxon>Lophotrochozoa</taxon>
        <taxon>Annelida</taxon>
        <taxon>Polychaeta</taxon>
        <taxon>Sedentaria</taxon>
        <taxon>Scolecida</taxon>
        <taxon>Capitellidae</taxon>
        <taxon>Capitella</taxon>
    </lineage>
</organism>
<dbReference type="GO" id="GO:0030036">
    <property type="term" value="P:actin cytoskeleton organization"/>
    <property type="evidence" value="ECO:0007669"/>
    <property type="project" value="InterPro"/>
</dbReference>
<dbReference type="PANTHER" id="PTHR38537:SF8">
    <property type="entry name" value="FILAMIN-A"/>
    <property type="match status" value="1"/>
</dbReference>
<dbReference type="STRING" id="283909.R7U8P2"/>
<dbReference type="GO" id="GO:0051015">
    <property type="term" value="F:actin filament binding"/>
    <property type="evidence" value="ECO:0007669"/>
    <property type="project" value="InterPro"/>
</dbReference>
<evidence type="ECO:0000256" key="2">
    <source>
        <dbReference type="ARBA" id="ARBA00022737"/>
    </source>
</evidence>
<feature type="non-terminal residue" evidence="5">
    <location>
        <position position="1"/>
    </location>
</feature>
<dbReference type="InterPro" id="IPR013783">
    <property type="entry name" value="Ig-like_fold"/>
</dbReference>
<dbReference type="EMBL" id="KB304010">
    <property type="protein sequence ID" value="ELU02481.1"/>
    <property type="molecule type" value="Genomic_DNA"/>
</dbReference>
<evidence type="ECO:0000313" key="6">
    <source>
        <dbReference type="EnsemblMetazoa" id="CapteP100278"/>
    </source>
</evidence>
<dbReference type="InterPro" id="IPR017868">
    <property type="entry name" value="Filamin/ABP280_repeat-like"/>
</dbReference>
<dbReference type="FunFam" id="2.60.40.10:FF:000001">
    <property type="entry name" value="Filamin-C isoform b"/>
    <property type="match status" value="1"/>
</dbReference>
<keyword evidence="4" id="KW-0812">Transmembrane</keyword>
<name>R7U8P2_CAPTE</name>
<evidence type="ECO:0000313" key="5">
    <source>
        <dbReference type="EMBL" id="ELU02481.1"/>
    </source>
</evidence>
<accession>R7U8P2</accession>
<feature type="repeat" description="Filamin" evidence="3">
    <location>
        <begin position="185"/>
        <end position="281"/>
    </location>
</feature>
<evidence type="ECO:0000256" key="1">
    <source>
        <dbReference type="ARBA" id="ARBA00009238"/>
    </source>
</evidence>
<keyword evidence="7" id="KW-1185">Reference proteome</keyword>
<sequence>ASGRGIQPKGIRVGDDAVFKIHTKGAGEGQVKVDIIGPGGVHEPFNLRQIEPFISECSYNPKKPGNYVVMVTFAGSDILKSPFKVDVGPPMNTKIRAFGPGLEGGVVGCPACFVVETNGETGALGFSIEGPSQAKIDCKDNGDGSADISYFPTAPGEYAVHILCNEEDIPKSPYMAEIQPAPQPPTVFDPSKVVATGPGLEKTGVTVNKWAEFTVDTRMAGPAPLHISAIDADYNPVDVLVRDNKDGTYWCRYMPKKNSKHTIIVSYGGVNVPNSPFRVGAITGGYIVVLPWLFVYRFKYRNPAIRPRFAFTDLLLRSRSRRLSRLI</sequence>
<dbReference type="FunFam" id="2.60.40.10:FF:000140">
    <property type="entry name" value="FiLamiN (Actin binding protein) homolog"/>
    <property type="match status" value="1"/>
</dbReference>
<dbReference type="OrthoDB" id="5334309at2759"/>
<protein>
    <submittedName>
        <fullName evidence="5 6">Uncharacterized protein</fullName>
    </submittedName>
</protein>
<proteinExistence type="inferred from homology"/>
<comment type="similarity">
    <text evidence="1">Belongs to the filamin family.</text>
</comment>
<keyword evidence="4" id="KW-1133">Transmembrane helix</keyword>
<dbReference type="OMA" id="CQENESG"/>
<dbReference type="AlphaFoldDB" id="R7U8P2"/>
<dbReference type="Proteomes" id="UP000014760">
    <property type="component" value="Unassembled WGS sequence"/>
</dbReference>
<feature type="repeat" description="Filamin" evidence="3">
    <location>
        <begin position="1"/>
        <end position="87"/>
    </location>
</feature>
<reference evidence="6" key="3">
    <citation type="submission" date="2015-06" db="UniProtKB">
        <authorList>
            <consortium name="EnsemblMetazoa"/>
        </authorList>
    </citation>
    <scope>IDENTIFICATION</scope>
</reference>
<feature type="repeat" description="Filamin" evidence="3">
    <location>
        <begin position="93"/>
        <end position="178"/>
    </location>
</feature>
<dbReference type="PANTHER" id="PTHR38537">
    <property type="entry name" value="JITTERBUG, ISOFORM N"/>
    <property type="match status" value="1"/>
</dbReference>
<keyword evidence="4" id="KW-0472">Membrane</keyword>
<keyword evidence="2" id="KW-0677">Repeat</keyword>
<evidence type="ECO:0000256" key="3">
    <source>
        <dbReference type="PROSITE-ProRule" id="PRU00087"/>
    </source>
</evidence>
<reference evidence="7" key="1">
    <citation type="submission" date="2012-12" db="EMBL/GenBank/DDBJ databases">
        <authorList>
            <person name="Hellsten U."/>
            <person name="Grimwood J."/>
            <person name="Chapman J.A."/>
            <person name="Shapiro H."/>
            <person name="Aerts A."/>
            <person name="Otillar R.P."/>
            <person name="Terry A.Y."/>
            <person name="Boore J.L."/>
            <person name="Simakov O."/>
            <person name="Marletaz F."/>
            <person name="Cho S.-J."/>
            <person name="Edsinger-Gonzales E."/>
            <person name="Havlak P."/>
            <person name="Kuo D.-H."/>
            <person name="Larsson T."/>
            <person name="Lv J."/>
            <person name="Arendt D."/>
            <person name="Savage R."/>
            <person name="Osoegawa K."/>
            <person name="de Jong P."/>
            <person name="Lindberg D.R."/>
            <person name="Seaver E.C."/>
            <person name="Weisblat D.A."/>
            <person name="Putnam N.H."/>
            <person name="Grigoriev I.V."/>
            <person name="Rokhsar D.S."/>
        </authorList>
    </citation>
    <scope>NUCLEOTIDE SEQUENCE</scope>
    <source>
        <strain evidence="7">I ESC-2004</strain>
    </source>
</reference>
<dbReference type="Pfam" id="PF00630">
    <property type="entry name" value="Filamin"/>
    <property type="match status" value="3"/>
</dbReference>
<gene>
    <name evidence="5" type="ORF">CAPTEDRAFT_100278</name>
</gene>
<evidence type="ECO:0000313" key="7">
    <source>
        <dbReference type="Proteomes" id="UP000014760"/>
    </source>
</evidence>
<dbReference type="SUPFAM" id="SSF81296">
    <property type="entry name" value="E set domains"/>
    <property type="match status" value="3"/>
</dbReference>
<dbReference type="InterPro" id="IPR044801">
    <property type="entry name" value="Filamin"/>
</dbReference>
<dbReference type="EnsemblMetazoa" id="CapteT100278">
    <property type="protein sequence ID" value="CapteP100278"/>
    <property type="gene ID" value="CapteG100278"/>
</dbReference>
<feature type="transmembrane region" description="Helical" evidence="4">
    <location>
        <begin position="279"/>
        <end position="298"/>
    </location>
</feature>
<dbReference type="InterPro" id="IPR001298">
    <property type="entry name" value="Filamin/ABP280_rpt"/>
</dbReference>
<dbReference type="PROSITE" id="PS50194">
    <property type="entry name" value="FILAMIN_REPEAT"/>
    <property type="match status" value="3"/>
</dbReference>